<dbReference type="SUPFAM" id="SSF48452">
    <property type="entry name" value="TPR-like"/>
    <property type="match status" value="1"/>
</dbReference>
<evidence type="ECO:0000256" key="4">
    <source>
        <dbReference type="SAM" id="MobiDB-lite"/>
    </source>
</evidence>
<gene>
    <name evidence="6" type="ORF">I6U51_22160</name>
</gene>
<feature type="compositionally biased region" description="Polar residues" evidence="4">
    <location>
        <begin position="57"/>
        <end position="75"/>
    </location>
</feature>
<evidence type="ECO:0000256" key="2">
    <source>
        <dbReference type="ARBA" id="ARBA00022803"/>
    </source>
</evidence>
<accession>A0A934I3J9</accession>
<dbReference type="Pfam" id="PF13432">
    <property type="entry name" value="TPR_16"/>
    <property type="match status" value="1"/>
</dbReference>
<protein>
    <recommendedName>
        <fullName evidence="8">TPR-repeat-containing protein</fullName>
    </recommendedName>
</protein>
<comment type="caution">
    <text evidence="6">The sequence shown here is derived from an EMBL/GenBank/DDBJ whole genome shotgun (WGS) entry which is preliminary data.</text>
</comment>
<evidence type="ECO:0000313" key="7">
    <source>
        <dbReference type="Proteomes" id="UP000622687"/>
    </source>
</evidence>
<dbReference type="NCBIfam" id="NF047558">
    <property type="entry name" value="TPR_END_plus"/>
    <property type="match status" value="1"/>
</dbReference>
<dbReference type="InterPro" id="IPR051685">
    <property type="entry name" value="Ycf3/AcsC/BcsC/TPR_MFPF"/>
</dbReference>
<name>A0A934I3J9_9CLOT</name>
<keyword evidence="7" id="KW-1185">Reference proteome</keyword>
<feature type="region of interest" description="Disordered" evidence="4">
    <location>
        <begin position="50"/>
        <end position="80"/>
    </location>
</feature>
<evidence type="ECO:0000256" key="5">
    <source>
        <dbReference type="SAM" id="Phobius"/>
    </source>
</evidence>
<feature type="transmembrane region" description="Helical" evidence="5">
    <location>
        <begin position="20"/>
        <end position="39"/>
    </location>
</feature>
<evidence type="ECO:0008006" key="8">
    <source>
        <dbReference type="Google" id="ProtNLM"/>
    </source>
</evidence>
<dbReference type="Gene3D" id="1.25.40.10">
    <property type="entry name" value="Tetratricopeptide repeat domain"/>
    <property type="match status" value="1"/>
</dbReference>
<dbReference type="SMART" id="SM00028">
    <property type="entry name" value="TPR"/>
    <property type="match status" value="3"/>
</dbReference>
<keyword evidence="2 3" id="KW-0802">TPR repeat</keyword>
<dbReference type="PANTHER" id="PTHR44943:SF8">
    <property type="entry name" value="TPR REPEAT-CONTAINING PROTEIN MJ0263"/>
    <property type="match status" value="1"/>
</dbReference>
<dbReference type="EMBL" id="JAEEGB010000043">
    <property type="protein sequence ID" value="MBI6875380.1"/>
    <property type="molecule type" value="Genomic_DNA"/>
</dbReference>
<evidence type="ECO:0000256" key="3">
    <source>
        <dbReference type="PROSITE-ProRule" id="PRU00339"/>
    </source>
</evidence>
<sequence length="246" mass="28179">MGFRDRNSSLFGNVAIRTKIIIFCVLILIAGGIVCKEAINNSNANRSIIEKQDSKTDNTPSATIKGSDSSQNTKNEAQKIQEEKNKRLEELYEQSSKAFSEKRYDDTISTADDIIKEDANFYKAYNIKGIALCYRGNYEEGIKNIDRSLELKPDFGYARFNKALAYELKGNYDDALSWYDKDLEIENYIWSYYGKASIYGRKGDVENTVKYLKIAISMSPEIKKFASDEEDFNPVRDSKEFQDLIK</sequence>
<evidence type="ECO:0000313" key="6">
    <source>
        <dbReference type="EMBL" id="MBI6875380.1"/>
    </source>
</evidence>
<proteinExistence type="predicted"/>
<dbReference type="PANTHER" id="PTHR44943">
    <property type="entry name" value="CELLULOSE SYNTHASE OPERON PROTEIN C"/>
    <property type="match status" value="1"/>
</dbReference>
<evidence type="ECO:0000256" key="1">
    <source>
        <dbReference type="ARBA" id="ARBA00022737"/>
    </source>
</evidence>
<feature type="repeat" description="TPR" evidence="3">
    <location>
        <begin position="122"/>
        <end position="155"/>
    </location>
</feature>
<dbReference type="InterPro" id="IPR011990">
    <property type="entry name" value="TPR-like_helical_dom_sf"/>
</dbReference>
<dbReference type="Pfam" id="PF13181">
    <property type="entry name" value="TPR_8"/>
    <property type="match status" value="1"/>
</dbReference>
<dbReference type="InterPro" id="IPR019734">
    <property type="entry name" value="TPR_rpt"/>
</dbReference>
<dbReference type="AlphaFoldDB" id="A0A934I3J9"/>
<keyword evidence="1" id="KW-0677">Repeat</keyword>
<keyword evidence="5" id="KW-1133">Transmembrane helix</keyword>
<keyword evidence="5" id="KW-0812">Transmembrane</keyword>
<dbReference type="RefSeq" id="WP_211144736.1">
    <property type="nucleotide sequence ID" value="NZ_JAEEGB010000043.1"/>
</dbReference>
<keyword evidence="5" id="KW-0472">Membrane</keyword>
<dbReference type="PROSITE" id="PS50005">
    <property type="entry name" value="TPR"/>
    <property type="match status" value="1"/>
</dbReference>
<reference evidence="6" key="1">
    <citation type="submission" date="2020-12" db="EMBL/GenBank/DDBJ databases">
        <title>Clostridium thailandense sp. nov., a novel acetogenic bacterium isolated from peat land soil in Thailand.</title>
        <authorList>
            <person name="Chaikitkaew S."/>
            <person name="Birkeland N.K."/>
        </authorList>
    </citation>
    <scope>NUCLEOTIDE SEQUENCE</scope>
    <source>
        <strain evidence="6">DSM 17425</strain>
    </source>
</reference>
<dbReference type="Proteomes" id="UP000622687">
    <property type="component" value="Unassembled WGS sequence"/>
</dbReference>
<organism evidence="6 7">
    <name type="scientific">Clostridium aciditolerans</name>
    <dbReference type="NCBI Taxonomy" id="339861"/>
    <lineage>
        <taxon>Bacteria</taxon>
        <taxon>Bacillati</taxon>
        <taxon>Bacillota</taxon>
        <taxon>Clostridia</taxon>
        <taxon>Eubacteriales</taxon>
        <taxon>Clostridiaceae</taxon>
        <taxon>Clostridium</taxon>
    </lineage>
</organism>